<gene>
    <name evidence="1" type="ORF">UU24_C0031G0005</name>
</gene>
<proteinExistence type="predicted"/>
<dbReference type="AlphaFoldDB" id="A0A0G0W2Z7"/>
<evidence type="ECO:0000313" key="1">
    <source>
        <dbReference type="EMBL" id="KKR78590.1"/>
    </source>
</evidence>
<accession>A0A0G0W2Z7</accession>
<sequence>MNYEDHKGKADRLKLTRSRLKNPDDWETYTENCYNTALQIIACICIKRLDEHLDVHSGVPRFLRKKGLGELAEKFDEIDQLRHGRWYGNQSNGDTIKKAKEIIEFLERYLENAENK</sequence>
<protein>
    <recommendedName>
        <fullName evidence="3">HEPN domain-containing protein</fullName>
    </recommendedName>
</protein>
<dbReference type="Proteomes" id="UP000034749">
    <property type="component" value="Unassembled WGS sequence"/>
</dbReference>
<dbReference type="EMBL" id="LBZW01000031">
    <property type="protein sequence ID" value="KKR78590.1"/>
    <property type="molecule type" value="Genomic_DNA"/>
</dbReference>
<comment type="caution">
    <text evidence="1">The sequence shown here is derived from an EMBL/GenBank/DDBJ whole genome shotgun (WGS) entry which is preliminary data.</text>
</comment>
<evidence type="ECO:0000313" key="2">
    <source>
        <dbReference type="Proteomes" id="UP000034749"/>
    </source>
</evidence>
<evidence type="ECO:0008006" key="3">
    <source>
        <dbReference type="Google" id="ProtNLM"/>
    </source>
</evidence>
<reference evidence="1 2" key="1">
    <citation type="journal article" date="2015" name="Nature">
        <title>rRNA introns, odd ribosomes, and small enigmatic genomes across a large radiation of phyla.</title>
        <authorList>
            <person name="Brown C.T."/>
            <person name="Hug L.A."/>
            <person name="Thomas B.C."/>
            <person name="Sharon I."/>
            <person name="Castelle C.J."/>
            <person name="Singh A."/>
            <person name="Wilkins M.J."/>
            <person name="Williams K.H."/>
            <person name="Banfield J.F."/>
        </authorList>
    </citation>
    <scope>NUCLEOTIDE SEQUENCE [LARGE SCALE GENOMIC DNA]</scope>
</reference>
<organism evidence="1 2">
    <name type="scientific">Candidatus Nomurabacteria bacterium GW2011_GWA2_40_9</name>
    <dbReference type="NCBI Taxonomy" id="1618734"/>
    <lineage>
        <taxon>Bacteria</taxon>
        <taxon>Candidatus Nomuraibacteriota</taxon>
    </lineage>
</organism>
<name>A0A0G0W2Z7_9BACT</name>